<sequence length="62" mass="7298">EELVDDDFHWSEICTNWIDLINQQSFYAIGRNIHPADDETAKLKLKYLFKENLKAPTFLGIE</sequence>
<reference evidence="1" key="1">
    <citation type="submission" date="2022-08" db="EMBL/GenBank/DDBJ databases">
        <authorList>
            <person name="Kallberg Y."/>
            <person name="Tangrot J."/>
            <person name="Rosling A."/>
        </authorList>
    </citation>
    <scope>NUCLEOTIDE SEQUENCE</scope>
    <source>
        <strain evidence="1">Wild A</strain>
    </source>
</reference>
<proteinExistence type="predicted"/>
<accession>A0A9W4TA67</accession>
<dbReference type="AlphaFoldDB" id="A0A9W4TA67"/>
<feature type="non-terminal residue" evidence="1">
    <location>
        <position position="1"/>
    </location>
</feature>
<organism evidence="1 2">
    <name type="scientific">Funneliformis geosporum</name>
    <dbReference type="NCBI Taxonomy" id="1117311"/>
    <lineage>
        <taxon>Eukaryota</taxon>
        <taxon>Fungi</taxon>
        <taxon>Fungi incertae sedis</taxon>
        <taxon>Mucoromycota</taxon>
        <taxon>Glomeromycotina</taxon>
        <taxon>Glomeromycetes</taxon>
        <taxon>Glomerales</taxon>
        <taxon>Glomeraceae</taxon>
        <taxon>Funneliformis</taxon>
    </lineage>
</organism>
<dbReference type="OrthoDB" id="2440855at2759"/>
<comment type="caution">
    <text evidence="1">The sequence shown here is derived from an EMBL/GenBank/DDBJ whole genome shotgun (WGS) entry which is preliminary data.</text>
</comment>
<gene>
    <name evidence="1" type="ORF">FWILDA_LOCUS18549</name>
</gene>
<evidence type="ECO:0000313" key="2">
    <source>
        <dbReference type="Proteomes" id="UP001153678"/>
    </source>
</evidence>
<dbReference type="EMBL" id="CAMKVN010018547">
    <property type="protein sequence ID" value="CAI2198391.1"/>
    <property type="molecule type" value="Genomic_DNA"/>
</dbReference>
<dbReference type="Proteomes" id="UP001153678">
    <property type="component" value="Unassembled WGS sequence"/>
</dbReference>
<evidence type="ECO:0000313" key="1">
    <source>
        <dbReference type="EMBL" id="CAI2198391.1"/>
    </source>
</evidence>
<protein>
    <submittedName>
        <fullName evidence="1">18220_t:CDS:1</fullName>
    </submittedName>
</protein>
<name>A0A9W4TA67_9GLOM</name>
<keyword evidence="2" id="KW-1185">Reference proteome</keyword>